<organism evidence="1 2">
    <name type="scientific">Prevotella veroralis F0319</name>
    <dbReference type="NCBI Taxonomy" id="649761"/>
    <lineage>
        <taxon>Bacteria</taxon>
        <taxon>Pseudomonadati</taxon>
        <taxon>Bacteroidota</taxon>
        <taxon>Bacteroidia</taxon>
        <taxon>Bacteroidales</taxon>
        <taxon>Prevotellaceae</taxon>
        <taxon>Prevotella</taxon>
    </lineage>
</organism>
<comment type="caution">
    <text evidence="1">The sequence shown here is derived from an EMBL/GenBank/DDBJ whole genome shotgun (WGS) entry which is preliminary data.</text>
</comment>
<dbReference type="Proteomes" id="UP000003327">
    <property type="component" value="Unassembled WGS sequence"/>
</dbReference>
<proteinExistence type="predicted"/>
<evidence type="ECO:0000313" key="2">
    <source>
        <dbReference type="Proteomes" id="UP000003327"/>
    </source>
</evidence>
<name>C9MRU7_9BACT</name>
<dbReference type="HOGENOM" id="CLU_3187532_0_0_10"/>
<dbReference type="AlphaFoldDB" id="C9MRU7"/>
<protein>
    <submittedName>
        <fullName evidence="1">Uncharacterized protein</fullName>
    </submittedName>
</protein>
<evidence type="ECO:0000313" key="1">
    <source>
        <dbReference type="EMBL" id="EEX17716.1"/>
    </source>
</evidence>
<dbReference type="EMBL" id="ACVA01000057">
    <property type="protein sequence ID" value="EEX17716.1"/>
    <property type="molecule type" value="Genomic_DNA"/>
</dbReference>
<keyword evidence="2" id="KW-1185">Reference proteome</keyword>
<accession>C9MRU7</accession>
<gene>
    <name evidence="1" type="ORF">HMPREF0973_02360</name>
</gene>
<sequence length="46" mass="5601">MAETLKYCIPRMQAYAERVCQNGHILFSTPLYFIYRIIRYLLQLCR</sequence>
<reference evidence="1 2" key="1">
    <citation type="submission" date="2009-09" db="EMBL/GenBank/DDBJ databases">
        <authorList>
            <person name="Weinstock G."/>
            <person name="Sodergren E."/>
            <person name="Clifton S."/>
            <person name="Fulton L."/>
            <person name="Fulton B."/>
            <person name="Courtney L."/>
            <person name="Fronick C."/>
            <person name="Harrison M."/>
            <person name="Strong C."/>
            <person name="Farmer C."/>
            <person name="Delahaunty K."/>
            <person name="Markovic C."/>
            <person name="Hall O."/>
            <person name="Minx P."/>
            <person name="Tomlinson C."/>
            <person name="Mitreva M."/>
            <person name="Nelson J."/>
            <person name="Hou S."/>
            <person name="Wollam A."/>
            <person name="Pepin K.H."/>
            <person name="Johnson M."/>
            <person name="Bhonagiri V."/>
            <person name="Nash W.E."/>
            <person name="Warren W."/>
            <person name="Chinwalla A."/>
            <person name="Mardis E.R."/>
            <person name="Wilson R.K."/>
        </authorList>
    </citation>
    <scope>NUCLEOTIDE SEQUENCE [LARGE SCALE GENOMIC DNA]</scope>
    <source>
        <strain evidence="1 2">F0319</strain>
    </source>
</reference>